<dbReference type="PROSITE" id="PS50940">
    <property type="entry name" value="CHIT_BIND_II"/>
    <property type="match status" value="1"/>
</dbReference>
<evidence type="ECO:0000256" key="4">
    <source>
        <dbReference type="ARBA" id="ARBA00023157"/>
    </source>
</evidence>
<proteinExistence type="predicted"/>
<sequence length="705" mass="75828">MAFTYRYMILYVIATVIIAVNSQSSCVDFSADPADCTKFIRCFHNLRIRFTCPPGTAWEDSLKTCVWKEYVEACNGQPRAKQINLDKGIKIYEADRNALNNITIGRTLTEARTLGKIVTPRQYQCTLCATGACAVVVTTVQCLCGTAQCLPTSAAIQTRNPCAINPCLNGGQCLTNGPGFICNCPATFAGNRCEAPAATPCQPNPCLNGGLCTSQGISFICQCLPTFTGRCCESRVVTTTPFNPCAQSPCQNGAQCIPAGTSYLCQCSTGFYGPRCENRNYCIPNPCSNNGLCTQTPTGYICSCSYPYTGTNCQQIISTTTTTTTTTTPFNPCAQSPCQNGAQCIPTGTTYICQCPTGFSGPRCENRNYCMPNPCSNNGRCTQTTTGYICSCSYPYTGTNCQQVISTTTTTTTTPFNPCAQSPCQNGAQCIPTGTTYICQCPTGFSGPRCENRNYCMPNPCSNNGRCTQTTTGYICSCSYPYTGTNCQQIISTTTATVAIATQAPCPSCVCIMTPCPLVIVTNPCSPNPCQNMGGCAVQNNAAQCYCSNYYSGYYCQYRYTGRSLTSNACNKTCLNGGRCYIDEQRGGVERCSCSNEYYGSRCELVNRPKSCSSKNPCMNKAKCVTTKSGSQCICQKGTSGILCEKIHRSSNTQYCPLNCQAGGTCVYVKSTPQCRCPKGRTGRLCESRSGKSLSIGEDETDIFE</sequence>
<feature type="domain" description="EGF-like" evidence="8">
    <location>
        <begin position="158"/>
        <end position="194"/>
    </location>
</feature>
<dbReference type="GO" id="GO:0008061">
    <property type="term" value="F:chitin binding"/>
    <property type="evidence" value="ECO:0007669"/>
    <property type="project" value="InterPro"/>
</dbReference>
<feature type="domain" description="EGF-like" evidence="8">
    <location>
        <begin position="366"/>
        <end position="402"/>
    </location>
</feature>
<evidence type="ECO:0000256" key="5">
    <source>
        <dbReference type="ARBA" id="ARBA00023180"/>
    </source>
</evidence>
<organism evidence="10 11">
    <name type="scientific">Adineta steineri</name>
    <dbReference type="NCBI Taxonomy" id="433720"/>
    <lineage>
        <taxon>Eukaryota</taxon>
        <taxon>Metazoa</taxon>
        <taxon>Spiralia</taxon>
        <taxon>Gnathifera</taxon>
        <taxon>Rotifera</taxon>
        <taxon>Eurotatoria</taxon>
        <taxon>Bdelloidea</taxon>
        <taxon>Adinetida</taxon>
        <taxon>Adinetidae</taxon>
        <taxon>Adineta</taxon>
    </lineage>
</organism>
<comment type="caution">
    <text evidence="10">The sequence shown here is derived from an EMBL/GenBank/DDBJ whole genome shotgun (WGS) entry which is preliminary data.</text>
</comment>
<feature type="domain" description="EGF-like" evidence="8">
    <location>
        <begin position="652"/>
        <end position="687"/>
    </location>
</feature>
<dbReference type="GO" id="GO:0005509">
    <property type="term" value="F:calcium ion binding"/>
    <property type="evidence" value="ECO:0007669"/>
    <property type="project" value="InterPro"/>
</dbReference>
<evidence type="ECO:0000256" key="1">
    <source>
        <dbReference type="ARBA" id="ARBA00022536"/>
    </source>
</evidence>
<dbReference type="InterPro" id="IPR001881">
    <property type="entry name" value="EGF-like_Ca-bd_dom"/>
</dbReference>
<feature type="domain" description="EGF-like" evidence="8">
    <location>
        <begin position="329"/>
        <end position="365"/>
    </location>
</feature>
<dbReference type="InterPro" id="IPR002557">
    <property type="entry name" value="Chitin-bd_dom"/>
</dbReference>
<feature type="domain" description="EGF-like" evidence="8">
    <location>
        <begin position="452"/>
        <end position="488"/>
    </location>
</feature>
<gene>
    <name evidence="10" type="ORF">KXQ929_LOCUS21248</name>
</gene>
<keyword evidence="1 6" id="KW-0245">EGF-like domain</keyword>
<dbReference type="PANTHER" id="PTHR24049:SF22">
    <property type="entry name" value="DROSOPHILA CRUMBS HOMOLOG"/>
    <property type="match status" value="1"/>
</dbReference>
<dbReference type="InterPro" id="IPR036508">
    <property type="entry name" value="Chitin-bd_dom_sf"/>
</dbReference>
<feature type="domain" description="EGF-like" evidence="8">
    <location>
        <begin position="278"/>
        <end position="314"/>
    </location>
</feature>
<feature type="disulfide bond" evidence="6">
    <location>
        <begin position="267"/>
        <end position="276"/>
    </location>
</feature>
<feature type="disulfide bond" evidence="6">
    <location>
        <begin position="656"/>
        <end position="666"/>
    </location>
</feature>
<feature type="signal peptide" evidence="7">
    <location>
        <begin position="1"/>
        <end position="22"/>
    </location>
</feature>
<reference evidence="10" key="1">
    <citation type="submission" date="2021-02" db="EMBL/GenBank/DDBJ databases">
        <authorList>
            <person name="Nowell W R."/>
        </authorList>
    </citation>
    <scope>NUCLEOTIDE SEQUENCE</scope>
</reference>
<feature type="disulfide bond" evidence="6">
    <location>
        <begin position="392"/>
        <end position="401"/>
    </location>
</feature>
<dbReference type="Proteomes" id="UP000663868">
    <property type="component" value="Unassembled WGS sequence"/>
</dbReference>
<protein>
    <submittedName>
        <fullName evidence="10">Uncharacterized protein</fullName>
    </submittedName>
</protein>
<dbReference type="SMART" id="SM00179">
    <property type="entry name" value="EGF_CA"/>
    <property type="match status" value="9"/>
</dbReference>
<evidence type="ECO:0000259" key="8">
    <source>
        <dbReference type="PROSITE" id="PS50026"/>
    </source>
</evidence>
<feature type="disulfide bond" evidence="6">
    <location>
        <begin position="184"/>
        <end position="193"/>
    </location>
</feature>
<keyword evidence="2 7" id="KW-0732">Signal</keyword>
<dbReference type="PROSITE" id="PS00022">
    <property type="entry name" value="EGF_1"/>
    <property type="match status" value="12"/>
</dbReference>
<accession>A0A819FVK9</accession>
<dbReference type="FunFam" id="2.10.25.10:FF:000255">
    <property type="entry name" value="Sushi, nidogen and EGF-like domains 1"/>
    <property type="match status" value="3"/>
</dbReference>
<keyword evidence="5" id="KW-0325">Glycoprotein</keyword>
<dbReference type="SMART" id="SM00181">
    <property type="entry name" value="EGF"/>
    <property type="match status" value="12"/>
</dbReference>
<feature type="disulfide bond" evidence="6">
    <location>
        <begin position="355"/>
        <end position="364"/>
    </location>
</feature>
<feature type="disulfide bond" evidence="6">
    <location>
        <begin position="441"/>
        <end position="450"/>
    </location>
</feature>
<feature type="domain" description="EGF-like" evidence="8">
    <location>
        <begin position="197"/>
        <end position="233"/>
    </location>
</feature>
<feature type="disulfide bond" evidence="6">
    <location>
        <begin position="677"/>
        <end position="686"/>
    </location>
</feature>
<dbReference type="SUPFAM" id="SSF57625">
    <property type="entry name" value="Invertebrate chitin-binding proteins"/>
    <property type="match status" value="1"/>
</dbReference>
<feature type="domain" description="EGF-like" evidence="8">
    <location>
        <begin position="521"/>
        <end position="557"/>
    </location>
</feature>
<feature type="domain" description="EGF-like" evidence="8">
    <location>
        <begin position="608"/>
        <end position="645"/>
    </location>
</feature>
<feature type="domain" description="EGF-like" evidence="8">
    <location>
        <begin position="241"/>
        <end position="277"/>
    </location>
</feature>
<dbReference type="PROSITE" id="PS01186">
    <property type="entry name" value="EGF_2"/>
    <property type="match status" value="6"/>
</dbReference>
<feature type="disulfide bond" evidence="6">
    <location>
        <begin position="223"/>
        <end position="232"/>
    </location>
</feature>
<dbReference type="Gene3D" id="2.10.25.10">
    <property type="entry name" value="Laminin"/>
    <property type="match status" value="12"/>
</dbReference>
<evidence type="ECO:0000256" key="7">
    <source>
        <dbReference type="SAM" id="SignalP"/>
    </source>
</evidence>
<dbReference type="SMART" id="SM00494">
    <property type="entry name" value="ChtBD2"/>
    <property type="match status" value="1"/>
</dbReference>
<feature type="disulfide bond" evidence="6">
    <location>
        <begin position="635"/>
        <end position="644"/>
    </location>
</feature>
<dbReference type="AlphaFoldDB" id="A0A819FVK9"/>
<dbReference type="CDD" id="cd00054">
    <property type="entry name" value="EGF_CA"/>
    <property type="match status" value="6"/>
</dbReference>
<dbReference type="InterPro" id="IPR000742">
    <property type="entry name" value="EGF"/>
</dbReference>
<comment type="caution">
    <text evidence="6">Lacks conserved residue(s) required for the propagation of feature annotation.</text>
</comment>
<dbReference type="PANTHER" id="PTHR24049">
    <property type="entry name" value="CRUMBS FAMILY MEMBER"/>
    <property type="match status" value="1"/>
</dbReference>
<evidence type="ECO:0000313" key="10">
    <source>
        <dbReference type="EMBL" id="CAF3871744.1"/>
    </source>
</evidence>
<dbReference type="EMBL" id="CAJOBB010001545">
    <property type="protein sequence ID" value="CAF3871744.1"/>
    <property type="molecule type" value="Genomic_DNA"/>
</dbReference>
<dbReference type="InterPro" id="IPR051022">
    <property type="entry name" value="Notch_Cell-Fate_Det"/>
</dbReference>
<dbReference type="SUPFAM" id="SSF57196">
    <property type="entry name" value="EGF/Laminin"/>
    <property type="match status" value="12"/>
</dbReference>
<keyword evidence="3" id="KW-0677">Repeat</keyword>
<feature type="disulfide bond" evidence="6">
    <location>
        <begin position="304"/>
        <end position="313"/>
    </location>
</feature>
<dbReference type="Gene3D" id="3.20.20.80">
    <property type="entry name" value="Glycosidases"/>
    <property type="match status" value="1"/>
</dbReference>
<evidence type="ECO:0000256" key="6">
    <source>
        <dbReference type="PROSITE-ProRule" id="PRU00076"/>
    </source>
</evidence>
<feature type="domain" description="EGF-like" evidence="8">
    <location>
        <begin position="415"/>
        <end position="451"/>
    </location>
</feature>
<feature type="disulfide bond" evidence="6">
    <location>
        <begin position="478"/>
        <end position="487"/>
    </location>
</feature>
<keyword evidence="4 6" id="KW-1015">Disulfide bond</keyword>
<feature type="disulfide bond" evidence="6">
    <location>
        <begin position="570"/>
        <end position="580"/>
    </location>
</feature>
<feature type="domain" description="EGF-like" evidence="8">
    <location>
        <begin position="566"/>
        <end position="604"/>
    </location>
</feature>
<feature type="chain" id="PRO_5032282385" evidence="7">
    <location>
        <begin position="23"/>
        <end position="705"/>
    </location>
</feature>
<name>A0A819FVK9_9BILA</name>
<dbReference type="PROSITE" id="PS50026">
    <property type="entry name" value="EGF_3"/>
    <property type="match status" value="12"/>
</dbReference>
<dbReference type="GO" id="GO:0005576">
    <property type="term" value="C:extracellular region"/>
    <property type="evidence" value="ECO:0007669"/>
    <property type="project" value="InterPro"/>
</dbReference>
<feature type="disulfide bond" evidence="6">
    <location>
        <begin position="547"/>
        <end position="556"/>
    </location>
</feature>
<evidence type="ECO:0000256" key="3">
    <source>
        <dbReference type="ARBA" id="ARBA00022737"/>
    </source>
</evidence>
<evidence type="ECO:0000256" key="2">
    <source>
        <dbReference type="ARBA" id="ARBA00022729"/>
    </source>
</evidence>
<evidence type="ECO:0000313" key="11">
    <source>
        <dbReference type="Proteomes" id="UP000663868"/>
    </source>
</evidence>
<feature type="disulfide bond" evidence="6">
    <location>
        <begin position="594"/>
        <end position="603"/>
    </location>
</feature>
<feature type="domain" description="Chitin-binding type-2" evidence="9">
    <location>
        <begin position="23"/>
        <end position="76"/>
    </location>
</feature>
<evidence type="ECO:0000259" key="9">
    <source>
        <dbReference type="PROSITE" id="PS50940"/>
    </source>
</evidence>
<dbReference type="Pfam" id="PF00008">
    <property type="entry name" value="EGF"/>
    <property type="match status" value="8"/>
</dbReference>